<evidence type="ECO:0000313" key="4">
    <source>
        <dbReference type="Proteomes" id="UP000239237"/>
    </source>
</evidence>
<dbReference type="GeneID" id="99674398"/>
<evidence type="ECO:0000313" key="2">
    <source>
        <dbReference type="EMBL" id="SPE06489.1"/>
    </source>
</evidence>
<dbReference type="EMBL" id="OKQU01000001">
    <property type="protein sequence ID" value="SPE06489.1"/>
    <property type="molecule type" value="Genomic_DNA"/>
</dbReference>
<reference evidence="1 4" key="1">
    <citation type="submission" date="2018-02" db="EMBL/GenBank/DDBJ databases">
        <authorList>
            <person name="Rodrigo-Torres L."/>
            <person name="Arahal R. D."/>
            <person name="Lucena T."/>
        </authorList>
    </citation>
    <scope>NUCLEOTIDE SEQUENCE [LARGE SCALE GENOMIC DNA]</scope>
    <source>
        <strain evidence="1 4">CECT 8486</strain>
    </source>
</reference>
<accession>A0A2N9K7L7</accession>
<sequence>MDWKNYSLQTQNADWAFLDEMLRRSKSKKFELSDFFENYQHKRYVLENWSHNHLHKQVFFSNFDEIIRIE</sequence>
<evidence type="ECO:0000313" key="3">
    <source>
        <dbReference type="Proteomes" id="UP000237923"/>
    </source>
</evidence>
<dbReference type="RefSeq" id="WP_072613848.1">
    <property type="nucleotide sequence ID" value="NZ_AP017935.1"/>
</dbReference>
<dbReference type="Proteomes" id="UP000237923">
    <property type="component" value="Unassembled WGS sequence"/>
</dbReference>
<gene>
    <name evidence="1" type="ORF">LES8486_00236</name>
    <name evidence="2" type="ORF">LES9216_00383</name>
</gene>
<reference evidence="2 3" key="2">
    <citation type="submission" date="2018-02" db="EMBL/GenBank/DDBJ databases">
        <authorList>
            <person name="Cohen D.B."/>
            <person name="Kent A.D."/>
        </authorList>
    </citation>
    <scope>NUCLEOTIDE SEQUENCE [LARGE SCALE GENOMIC DNA]</scope>
    <source>
        <strain evidence="2 3">CECT 9216</strain>
    </source>
</reference>
<dbReference type="Proteomes" id="UP000239237">
    <property type="component" value="Unassembled WGS sequence"/>
</dbReference>
<dbReference type="EMBL" id="OKQR01000001">
    <property type="protein sequence ID" value="SPD91264.1"/>
    <property type="molecule type" value="Genomic_DNA"/>
</dbReference>
<proteinExistence type="predicted"/>
<protein>
    <submittedName>
        <fullName evidence="2">Uncharacterized protein</fullName>
    </submittedName>
</protein>
<keyword evidence="4" id="KW-1185">Reference proteome</keyword>
<dbReference type="AlphaFoldDB" id="A0A2N9K7L7"/>
<name>A0A2N9K7L7_9LACO</name>
<evidence type="ECO:0000313" key="1">
    <source>
        <dbReference type="EMBL" id="SPD91264.1"/>
    </source>
</evidence>
<organism evidence="2 3">
    <name type="scientific">Leuconostoc suionicum</name>
    <dbReference type="NCBI Taxonomy" id="1511761"/>
    <lineage>
        <taxon>Bacteria</taxon>
        <taxon>Bacillati</taxon>
        <taxon>Bacillota</taxon>
        <taxon>Bacilli</taxon>
        <taxon>Lactobacillales</taxon>
        <taxon>Lactobacillaceae</taxon>
        <taxon>Leuconostoc</taxon>
    </lineage>
</organism>
<dbReference type="KEGG" id="lsu:A6B45_06300"/>